<sequence>MALSGDEAARYARHIVLKDMGGTGQQKLKNARVLIVGAGGLGAPVIAYLAAAGIGTLGVVDPDKVSLSNLQRQIIHGDDTIGSAKTKSAQDFVARINPFVRYLNHQIKLDARNAGRIIADYDLVVEGTDDFASKQVVSQACEAAKIPLVTGALGPFDGTLTVLMPYARNALGQDNPRFSDLYPVAPDPKDSPPCEIAGVLNVLPGIIGTMMANEALKLIAGYGAPLVGKLLVYSARTGESHILDYRREGENPSASSKAANKASSDQ</sequence>
<dbReference type="OrthoDB" id="9804286at2"/>
<keyword evidence="2" id="KW-0812">Transmembrane</keyword>
<dbReference type="Proteomes" id="UP000596977">
    <property type="component" value="Unassembled WGS sequence"/>
</dbReference>
<evidence type="ECO:0000313" key="4">
    <source>
        <dbReference type="EMBL" id="GGA38001.1"/>
    </source>
</evidence>
<dbReference type="InterPro" id="IPR035985">
    <property type="entry name" value="Ubiquitin-activating_enz"/>
</dbReference>
<keyword evidence="2" id="KW-1133">Transmembrane helix</keyword>
<accession>A0A916R782</accession>
<dbReference type="PANTHER" id="PTHR10953">
    <property type="entry name" value="UBIQUITIN-ACTIVATING ENZYME E1"/>
    <property type="match status" value="1"/>
</dbReference>
<dbReference type="GO" id="GO:0008146">
    <property type="term" value="F:sulfotransferase activity"/>
    <property type="evidence" value="ECO:0007669"/>
    <property type="project" value="TreeGrafter"/>
</dbReference>
<dbReference type="PANTHER" id="PTHR10953:SF102">
    <property type="entry name" value="ADENYLYLTRANSFERASE AND SULFURTRANSFERASE MOCS3"/>
    <property type="match status" value="1"/>
</dbReference>
<gene>
    <name evidence="4" type="ORF">GCM10011499_04230</name>
</gene>
<dbReference type="GO" id="GO:0008641">
    <property type="term" value="F:ubiquitin-like modifier activating enzyme activity"/>
    <property type="evidence" value="ECO:0007669"/>
    <property type="project" value="InterPro"/>
</dbReference>
<evidence type="ECO:0000313" key="5">
    <source>
        <dbReference type="Proteomes" id="UP000596977"/>
    </source>
</evidence>
<keyword evidence="2" id="KW-0472">Membrane</keyword>
<feature type="transmembrane region" description="Helical" evidence="2">
    <location>
        <begin position="33"/>
        <end position="60"/>
    </location>
</feature>
<dbReference type="AlphaFoldDB" id="A0A916R782"/>
<dbReference type="NCBIfam" id="NF004281">
    <property type="entry name" value="PRK05690.1"/>
    <property type="match status" value="1"/>
</dbReference>
<feature type="compositionally biased region" description="Low complexity" evidence="1">
    <location>
        <begin position="253"/>
        <end position="266"/>
    </location>
</feature>
<dbReference type="InterPro" id="IPR000594">
    <property type="entry name" value="ThiF_NAD_FAD-bd"/>
</dbReference>
<name>A0A916R782_9HYPH</name>
<reference evidence="4 5" key="1">
    <citation type="journal article" date="2014" name="Int. J. Syst. Evol. Microbiol.">
        <title>Complete genome sequence of Corynebacterium casei LMG S-19264T (=DSM 44701T), isolated from a smear-ripened cheese.</title>
        <authorList>
            <consortium name="US DOE Joint Genome Institute (JGI-PGF)"/>
            <person name="Walter F."/>
            <person name="Albersmeier A."/>
            <person name="Kalinowski J."/>
            <person name="Ruckert C."/>
        </authorList>
    </citation>
    <scope>NUCLEOTIDE SEQUENCE [LARGE SCALE GENOMIC DNA]</scope>
    <source>
        <strain evidence="4 5">CGMCC 1.15896</strain>
    </source>
</reference>
<dbReference type="GO" id="GO:0016779">
    <property type="term" value="F:nucleotidyltransferase activity"/>
    <property type="evidence" value="ECO:0007669"/>
    <property type="project" value="TreeGrafter"/>
</dbReference>
<dbReference type="Gene3D" id="3.40.50.720">
    <property type="entry name" value="NAD(P)-binding Rossmann-like Domain"/>
    <property type="match status" value="1"/>
</dbReference>
<organism evidence="4 5">
    <name type="scientific">Pelagibacterium lentulum</name>
    <dbReference type="NCBI Taxonomy" id="2029865"/>
    <lineage>
        <taxon>Bacteria</taxon>
        <taxon>Pseudomonadati</taxon>
        <taxon>Pseudomonadota</taxon>
        <taxon>Alphaproteobacteria</taxon>
        <taxon>Hyphomicrobiales</taxon>
        <taxon>Devosiaceae</taxon>
        <taxon>Pelagibacterium</taxon>
    </lineage>
</organism>
<dbReference type="GO" id="GO:0005829">
    <property type="term" value="C:cytosol"/>
    <property type="evidence" value="ECO:0007669"/>
    <property type="project" value="TreeGrafter"/>
</dbReference>
<evidence type="ECO:0000259" key="3">
    <source>
        <dbReference type="Pfam" id="PF00899"/>
    </source>
</evidence>
<feature type="region of interest" description="Disordered" evidence="1">
    <location>
        <begin position="246"/>
        <end position="266"/>
    </location>
</feature>
<evidence type="ECO:0000256" key="1">
    <source>
        <dbReference type="SAM" id="MobiDB-lite"/>
    </source>
</evidence>
<dbReference type="GO" id="GO:0004792">
    <property type="term" value="F:thiosulfate-cyanide sulfurtransferase activity"/>
    <property type="evidence" value="ECO:0007669"/>
    <property type="project" value="TreeGrafter"/>
</dbReference>
<comment type="caution">
    <text evidence="4">The sequence shown here is derived from an EMBL/GenBank/DDBJ whole genome shotgun (WGS) entry which is preliminary data.</text>
</comment>
<proteinExistence type="predicted"/>
<keyword evidence="5" id="KW-1185">Reference proteome</keyword>
<dbReference type="InterPro" id="IPR045886">
    <property type="entry name" value="ThiF/MoeB/HesA"/>
</dbReference>
<dbReference type="SUPFAM" id="SSF69572">
    <property type="entry name" value="Activating enzymes of the ubiquitin-like proteins"/>
    <property type="match status" value="1"/>
</dbReference>
<protein>
    <submittedName>
        <fullName evidence="4">Thiamine biosynthesis protein ThiF</fullName>
    </submittedName>
</protein>
<evidence type="ECO:0000256" key="2">
    <source>
        <dbReference type="SAM" id="Phobius"/>
    </source>
</evidence>
<feature type="domain" description="THIF-type NAD/FAD binding fold" evidence="3">
    <location>
        <begin position="11"/>
        <end position="244"/>
    </location>
</feature>
<dbReference type="Pfam" id="PF00899">
    <property type="entry name" value="ThiF"/>
    <property type="match status" value="1"/>
</dbReference>
<dbReference type="CDD" id="cd00757">
    <property type="entry name" value="ThiF_MoeB_HesA_family"/>
    <property type="match status" value="1"/>
</dbReference>
<dbReference type="EMBL" id="BMKB01000001">
    <property type="protein sequence ID" value="GGA38001.1"/>
    <property type="molecule type" value="Genomic_DNA"/>
</dbReference>